<sequence>MHKIAAQTGMTVTAPRLYYEVVPRETGNVSFKVINDSKTNKLDVAVTLGDWNYDSLGNNMFYKAGELPQTCADWISTDAGNIFTLAPGESRVINVRMTVPSTLDPNINVRTAMLYLTQTNAVENTEKMVKESVRIGVKIFHRIPGNKNYKINFNSLSLDKKRNALKLNFSNASNTWVEGTIYSDLFNSSNGSQAKLQDISIYTLPGDQRFVYIPLRDDLQKGKYTATVMMDTGDKENLEVAELTFNYE</sequence>
<evidence type="ECO:0000313" key="2">
    <source>
        <dbReference type="Proteomes" id="UP001209317"/>
    </source>
</evidence>
<protein>
    <submittedName>
        <fullName evidence="1">Uncharacterized protein</fullName>
    </submittedName>
</protein>
<dbReference type="EMBL" id="JAOTPL010000004">
    <property type="protein sequence ID" value="MCU7693723.1"/>
    <property type="molecule type" value="Genomic_DNA"/>
</dbReference>
<reference evidence="1" key="1">
    <citation type="submission" date="2022-10" db="EMBL/GenBank/DDBJ databases">
        <authorList>
            <person name="Kim H.S."/>
            <person name="Kim J.-S."/>
            <person name="Suh M.K."/>
            <person name="Eom M.K."/>
            <person name="Lee J.-S."/>
        </authorList>
    </citation>
    <scope>NUCLEOTIDE SEQUENCE</scope>
    <source>
        <strain evidence="1">LIP-5</strain>
    </source>
</reference>
<name>A0AAE3IKZ8_9BACT</name>
<keyword evidence="2" id="KW-1185">Reference proteome</keyword>
<accession>A0AAE3IKZ8</accession>
<proteinExistence type="predicted"/>
<dbReference type="AlphaFoldDB" id="A0AAE3IKZ8"/>
<dbReference type="Proteomes" id="UP001209317">
    <property type="component" value="Unassembled WGS sequence"/>
</dbReference>
<evidence type="ECO:0000313" key="1">
    <source>
        <dbReference type="EMBL" id="MCU7693723.1"/>
    </source>
</evidence>
<gene>
    <name evidence="1" type="ORF">OD355_04235</name>
</gene>
<comment type="caution">
    <text evidence="1">The sequence shown here is derived from an EMBL/GenBank/DDBJ whole genome shotgun (WGS) entry which is preliminary data.</text>
</comment>
<organism evidence="1 2">
    <name type="scientific">Haoranjiania flava</name>
    <dbReference type="NCBI Taxonomy" id="1856322"/>
    <lineage>
        <taxon>Bacteria</taxon>
        <taxon>Pseudomonadati</taxon>
        <taxon>Bacteroidota</taxon>
        <taxon>Chitinophagia</taxon>
        <taxon>Chitinophagales</taxon>
        <taxon>Chitinophagaceae</taxon>
        <taxon>Haoranjiania</taxon>
    </lineage>
</organism>
<dbReference type="RefSeq" id="WP_263037210.1">
    <property type="nucleotide sequence ID" value="NZ_JAOTPL010000004.1"/>
</dbReference>